<feature type="signal peptide" evidence="1">
    <location>
        <begin position="1"/>
        <end position="20"/>
    </location>
</feature>
<name>A0ABW5JLR0_9FLAO</name>
<dbReference type="InterPro" id="IPR013783">
    <property type="entry name" value="Ig-like_fold"/>
</dbReference>
<dbReference type="NCBIfam" id="TIGR04131">
    <property type="entry name" value="Bac_Flav_CTERM"/>
    <property type="match status" value="1"/>
</dbReference>
<keyword evidence="1" id="KW-0732">Signal</keyword>
<dbReference type="Pfam" id="PF13585">
    <property type="entry name" value="CHU_C"/>
    <property type="match status" value="1"/>
</dbReference>
<dbReference type="Gene3D" id="2.60.40.10">
    <property type="entry name" value="Immunoglobulins"/>
    <property type="match status" value="1"/>
</dbReference>
<evidence type="ECO:0000313" key="2">
    <source>
        <dbReference type="EMBL" id="MFD2533594.1"/>
    </source>
</evidence>
<evidence type="ECO:0000313" key="3">
    <source>
        <dbReference type="Proteomes" id="UP001597441"/>
    </source>
</evidence>
<dbReference type="Proteomes" id="UP001597441">
    <property type="component" value="Unassembled WGS sequence"/>
</dbReference>
<dbReference type="NCBIfam" id="NF038133">
    <property type="entry name" value="choice_anch_L"/>
    <property type="match status" value="1"/>
</dbReference>
<keyword evidence="3" id="KW-1185">Reference proteome</keyword>
<dbReference type="EMBL" id="JBHULK010000001">
    <property type="protein sequence ID" value="MFD2533594.1"/>
    <property type="molecule type" value="Genomic_DNA"/>
</dbReference>
<dbReference type="InterPro" id="IPR026341">
    <property type="entry name" value="T9SS_type_B"/>
</dbReference>
<proteinExistence type="predicted"/>
<evidence type="ECO:0000256" key="1">
    <source>
        <dbReference type="SAM" id="SignalP"/>
    </source>
</evidence>
<reference evidence="3" key="1">
    <citation type="journal article" date="2019" name="Int. J. Syst. Evol. Microbiol.">
        <title>The Global Catalogue of Microorganisms (GCM) 10K type strain sequencing project: providing services to taxonomists for standard genome sequencing and annotation.</title>
        <authorList>
            <consortium name="The Broad Institute Genomics Platform"/>
            <consortium name="The Broad Institute Genome Sequencing Center for Infectious Disease"/>
            <person name="Wu L."/>
            <person name="Ma J."/>
        </authorList>
    </citation>
    <scope>NUCLEOTIDE SEQUENCE [LARGE SCALE GENOMIC DNA]</scope>
    <source>
        <strain evidence="3">KCTC 42903</strain>
    </source>
</reference>
<dbReference type="InterPro" id="IPR049804">
    <property type="entry name" value="Choice_anch_L"/>
</dbReference>
<dbReference type="RefSeq" id="WP_388012508.1">
    <property type="nucleotide sequence ID" value="NZ_JBHUDT010000001.1"/>
</dbReference>
<protein>
    <submittedName>
        <fullName evidence="2">Choice-of-anchor L domain-containing protein</fullName>
    </submittedName>
</protein>
<sequence>MKFANYLLGLLLLGSSYAYAQQILVDDSVGLQQLIQDNLVQNSCVEITNITSSVNGSASGFSSYAQFDRGSSNFPFQNGIMLSTGNATSGGNGVTTPTLSEGSTIWGTDPDLETALGITNTLNATSIEFDIVSISSQLQFNYLLASEEYFGINPCQLSDGFAFLIKETGSPLPYQNIAVVPGTSTPVNTNTIHDEIFGVCAAQNDQYFDGYNVGDTNYNGRTTVLTATTTITPYVQYHIKLVIADQTDGDFDSAVFIEGNSFKILDLGEDVSTCAPSVTLDADIQNPQATYAWFLDNSPLATTLPTISATQDGTYRVEVTVDLNGNACVETDEAVVVLNTEEPINPVTDYALCDDASGDGFETFDLSSKNTEIINNIPFANYDFSYHLSDADARNNANPVSGNFTNTTPFSQTIYVRIQDTNSGCFGFTTFNLVVNPLPNITAPTDLEVCDSDTTPDGYTVIDLTQKDNEITGGNSNLVVSYHYSTIDADTGANPIPTPYVNTNTPVEMVYVRAINTQTGCVSTSNLTINITTSPIVNRNTQYLDACDTDKDGNANFDLTQVINDILMGLTGVTFTFHETIPDAQTGNNPIANETNYQYQNALFEPGNATLYVRVVDDVTGCASIVPLEVHTNLLLTGTDTGDFALCDDNDNINDALDFNLNTLELFIANELPNIAVTFYETETDRDSNANPLDSSIPYPATSPTTLYIKIDDTASGCSDFSEITLLVNPVIVFNPTIPIPYCDTDDDGIVSIDLASLDDIVTNGNTDFDVRYYPTNTDAENNTNQLPPFYTNTTQVETIYARIENISSGCSTINPFDIEIYVAPAATSPNPITICDNDQDGFSIINLEDKIPETVTNTTGLNIAFFTSFDDADNNVNPITDTTNYNANTQTIYIRVENDDSLSCFNIVTLDVNINTIPIIPDLNPFQICKDDGTFVADFLMVDKDAEILNGQTGKEVFYFEDAAFSIPIDKNTVYQNTSSPQTIYVRVENTTDATCSATSSFDLQVSSDPIYNAFNPYLICDDISNDQIHVFDLNEKITEISQGSPDNLNVSFHLNRQDAEDNLNPQPLQYTNVSNPQTLYVRIESSASFCYVVEELGINIIASPDLTQANPFESCDTDYDGFVSFNLENADFQINDRLQNNLITNYFENFSDINQNDGLDNSNEIADPTNYISDSKTVYIKVANTLTGCFSVIPLELVVIAPPPTNAIGTIEICDNGTDTFNLSTVDALIVNDPSVVTISYHNSQNDADNNINPTANIFNYTASNHVIYARVNDPLVNCPITVPFNLQINANPIANNAPDLIACDDDFDGFFEFDLSANSNAIIGSQNASIHTVTYYSDVTEAETASNALPNLHTAFDGEIIFARIQNNNTGCFGVSQFATRINPLPIIPIGDLVPLCINDLPLIISADTGNPNDTYLWSTGETATEILLDEVTDIGDYWVTVTTPYVIGPNCSYTKNFTVIESEDATIDFTTKVDFADPNSITVNVSGIGDYVFILDDGEPQTSNVFNNVTFGLHTITIRDLNGCKDVSTEVVVIDIPKFVTPNNDGVFDTWHIVGVQEIPGTVVYIYNRHGKLLKTLPHTSLGWDGTFNGQNMPSDDYWFVAKIIQNNEAFDIRGHFALKR</sequence>
<feature type="chain" id="PRO_5047148463" evidence="1">
    <location>
        <begin position="21"/>
        <end position="1625"/>
    </location>
</feature>
<accession>A0ABW5JLR0</accession>
<gene>
    <name evidence="2" type="ORF">ACFSQS_00650</name>
</gene>
<comment type="caution">
    <text evidence="2">The sequence shown here is derived from an EMBL/GenBank/DDBJ whole genome shotgun (WGS) entry which is preliminary data.</text>
</comment>
<organism evidence="2 3">
    <name type="scientific">Gelatiniphilus marinus</name>
    <dbReference type="NCBI Taxonomy" id="1759464"/>
    <lineage>
        <taxon>Bacteria</taxon>
        <taxon>Pseudomonadati</taxon>
        <taxon>Bacteroidota</taxon>
        <taxon>Flavobacteriia</taxon>
        <taxon>Flavobacteriales</taxon>
        <taxon>Flavobacteriaceae</taxon>
        <taxon>Gelatiniphilus</taxon>
    </lineage>
</organism>